<evidence type="ECO:0000313" key="2">
    <source>
        <dbReference type="Proteomes" id="UP000323011"/>
    </source>
</evidence>
<dbReference type="Proteomes" id="UP000323011">
    <property type="component" value="Unassembled WGS sequence"/>
</dbReference>
<protein>
    <submittedName>
        <fullName evidence="1">Uncharacterized protein</fullName>
    </submittedName>
</protein>
<sequence length="672" mass="66748">MTSISERWHNASIARDTASILRSHHYTNYYRAVVDMFPADGAAAEVAEPPHFSVMRLPMLRGMFPTIVGVATDMDAITAACRLVKELRTAIPAAWAEGPLDVRAETLGAVEALVRCGAAAAPAPRERPGRRATDPAAPRYDGRIAVLASISATTPGGWTGTGAVGTEEDLYRRTDAGQIIPTSPAVRAALPLQEAACVTAPRLRVFREPAAAKGPASTATSSGEAAPSHGLMAAPIGVGFVGTVPPATVTADRSLLTGEATAKPDSRRGLLRSGYAMLAAAAAAGMQAIVVDPVGMGGAGCSVPAVAAARVLRTLLFQYFPGVFRVVLVAAGGAGVPDATDTSASKAGGASAGAGAGASDYLAGSGDGMHSPEDVVDTALALLAGSGEALEELLGFREGAAGAAAAAGGAAAGAGSSSMEPDAAADADAEWRAAAAAAAAALPEGTSEDVRSAVRAGFSPEFAAWGLTSRQGRGAVPTLTADPESHAARSLALLPALLPSEVALHQCRAALHVFCGSCLPLPAPATTRLRHALGLDVTPPESSIVRRRTKAAKAEAGMAARGAASGVSAPLATVGGASVVPVGSGGKAATGGAGAFSAVTFGGYEAPAATASLQSASADGVGHTDDEVSGDRRSFAAGPEVIEADQVEPDFFSGAVAFSAPSAEGAAGDDMI</sequence>
<comment type="caution">
    <text evidence="1">The sequence shown here is derived from an EMBL/GenBank/DDBJ whole genome shotgun (WGS) entry which is preliminary data.</text>
</comment>
<name>A0A5A8CFA5_CAFRO</name>
<keyword evidence="2" id="KW-1185">Reference proteome</keyword>
<proteinExistence type="predicted"/>
<evidence type="ECO:0000313" key="1">
    <source>
        <dbReference type="EMBL" id="KAA0151409.1"/>
    </source>
</evidence>
<organism evidence="1 2">
    <name type="scientific">Cafeteria roenbergensis</name>
    <name type="common">Marine flagellate</name>
    <dbReference type="NCBI Taxonomy" id="33653"/>
    <lineage>
        <taxon>Eukaryota</taxon>
        <taxon>Sar</taxon>
        <taxon>Stramenopiles</taxon>
        <taxon>Bigyra</taxon>
        <taxon>Opalozoa</taxon>
        <taxon>Bicosoecida</taxon>
        <taxon>Cafeteriaceae</taxon>
        <taxon>Cafeteria</taxon>
    </lineage>
</organism>
<gene>
    <name evidence="1" type="ORF">FNF29_04608</name>
</gene>
<dbReference type="Gene3D" id="3.40.220.10">
    <property type="entry name" value="Leucine Aminopeptidase, subunit E, domain 1"/>
    <property type="match status" value="1"/>
</dbReference>
<reference evidence="1 2" key="1">
    <citation type="submission" date="2019-07" db="EMBL/GenBank/DDBJ databases">
        <title>Genomes of Cafeteria roenbergensis.</title>
        <authorList>
            <person name="Fischer M.G."/>
            <person name="Hackl T."/>
            <person name="Roman M."/>
        </authorList>
    </citation>
    <scope>NUCLEOTIDE SEQUENCE [LARGE SCALE GENOMIC DNA]</scope>
    <source>
        <strain evidence="1 2">BVI</strain>
    </source>
</reference>
<dbReference type="InterPro" id="IPR043472">
    <property type="entry name" value="Macro_dom-like"/>
</dbReference>
<dbReference type="EMBL" id="VLTN01000027">
    <property type="protein sequence ID" value="KAA0151409.1"/>
    <property type="molecule type" value="Genomic_DNA"/>
</dbReference>
<dbReference type="AlphaFoldDB" id="A0A5A8CFA5"/>
<accession>A0A5A8CFA5</accession>